<name>A0ABP8UM33_9ACTN</name>
<sequence>MEPIGFQGPTGGVRKGLPRRRTDPPAAETRIDQECLVRRADPHGTDATPWLARLRREFPRWGFIHDPFARVWIAVRGRDRTEVAATAFELRERLTAASQDRWRR</sequence>
<accession>A0ABP8UM33</accession>
<keyword evidence="3" id="KW-1185">Reference proteome</keyword>
<protein>
    <submittedName>
        <fullName evidence="2">Uncharacterized protein</fullName>
    </submittedName>
</protein>
<gene>
    <name evidence="2" type="ORF">GCM10023196_065090</name>
</gene>
<dbReference type="EMBL" id="BAABHK010000010">
    <property type="protein sequence ID" value="GAA4632289.1"/>
    <property type="molecule type" value="Genomic_DNA"/>
</dbReference>
<comment type="caution">
    <text evidence="2">The sequence shown here is derived from an EMBL/GenBank/DDBJ whole genome shotgun (WGS) entry which is preliminary data.</text>
</comment>
<organism evidence="2 3">
    <name type="scientific">Actinoallomurus vinaceus</name>
    <dbReference type="NCBI Taxonomy" id="1080074"/>
    <lineage>
        <taxon>Bacteria</taxon>
        <taxon>Bacillati</taxon>
        <taxon>Actinomycetota</taxon>
        <taxon>Actinomycetes</taxon>
        <taxon>Streptosporangiales</taxon>
        <taxon>Thermomonosporaceae</taxon>
        <taxon>Actinoallomurus</taxon>
    </lineage>
</organism>
<proteinExistence type="predicted"/>
<reference evidence="3" key="1">
    <citation type="journal article" date="2019" name="Int. J. Syst. Evol. Microbiol.">
        <title>The Global Catalogue of Microorganisms (GCM) 10K type strain sequencing project: providing services to taxonomists for standard genome sequencing and annotation.</title>
        <authorList>
            <consortium name="The Broad Institute Genomics Platform"/>
            <consortium name="The Broad Institute Genome Sequencing Center for Infectious Disease"/>
            <person name="Wu L."/>
            <person name="Ma J."/>
        </authorList>
    </citation>
    <scope>NUCLEOTIDE SEQUENCE [LARGE SCALE GENOMIC DNA]</scope>
    <source>
        <strain evidence="3">JCM 17939</strain>
    </source>
</reference>
<dbReference type="Proteomes" id="UP001501442">
    <property type="component" value="Unassembled WGS sequence"/>
</dbReference>
<evidence type="ECO:0000313" key="2">
    <source>
        <dbReference type="EMBL" id="GAA4632289.1"/>
    </source>
</evidence>
<feature type="region of interest" description="Disordered" evidence="1">
    <location>
        <begin position="1"/>
        <end position="28"/>
    </location>
</feature>
<evidence type="ECO:0000313" key="3">
    <source>
        <dbReference type="Proteomes" id="UP001501442"/>
    </source>
</evidence>
<evidence type="ECO:0000256" key="1">
    <source>
        <dbReference type="SAM" id="MobiDB-lite"/>
    </source>
</evidence>